<organism evidence="1 2">
    <name type="scientific">Rufibacter roseus</name>
    <dbReference type="NCBI Taxonomy" id="1567108"/>
    <lineage>
        <taxon>Bacteria</taxon>
        <taxon>Pseudomonadati</taxon>
        <taxon>Bacteroidota</taxon>
        <taxon>Cytophagia</taxon>
        <taxon>Cytophagales</taxon>
        <taxon>Hymenobacteraceae</taxon>
        <taxon>Rufibacter</taxon>
    </lineage>
</organism>
<comment type="caution">
    <text evidence="1">The sequence shown here is derived from an EMBL/GenBank/DDBJ whole genome shotgun (WGS) entry which is preliminary data.</text>
</comment>
<evidence type="ECO:0000313" key="2">
    <source>
        <dbReference type="Proteomes" id="UP001596405"/>
    </source>
</evidence>
<accession>A0ABW2DL03</accession>
<dbReference type="PANTHER" id="PTHR39186:SF1">
    <property type="entry name" value="DUF2071 DOMAIN-CONTAINING PROTEIN"/>
    <property type="match status" value="1"/>
</dbReference>
<keyword evidence="2" id="KW-1185">Reference proteome</keyword>
<dbReference type="EMBL" id="JBHSYQ010000005">
    <property type="protein sequence ID" value="MFC6998464.1"/>
    <property type="molecule type" value="Genomic_DNA"/>
</dbReference>
<dbReference type="SUPFAM" id="SSF160104">
    <property type="entry name" value="Acetoacetate decarboxylase-like"/>
    <property type="match status" value="1"/>
</dbReference>
<dbReference type="InterPro" id="IPR018644">
    <property type="entry name" value="DUF2071"/>
</dbReference>
<dbReference type="RefSeq" id="WP_377130959.1">
    <property type="nucleotide sequence ID" value="NZ_JBHSYQ010000005.1"/>
</dbReference>
<proteinExistence type="predicted"/>
<protein>
    <submittedName>
        <fullName evidence="1">YqjF family protein</fullName>
    </submittedName>
</protein>
<name>A0ABW2DL03_9BACT</name>
<dbReference type="Proteomes" id="UP001596405">
    <property type="component" value="Unassembled WGS sequence"/>
</dbReference>
<sequence length="244" mass="28535">MTIKEILQLTKHRPWSLPTGNWKYYQEWNNAVFLHWQVDMKELKKIVPDDLEIDVFDGNPWVSLVAFTMEKIRPRGLPYFPPVSCFDEINIRTYVTYKNKAGVYFLSIEGGTRVSCQIARSLSELPYRYSNMKREENLYHSQNRALKSSLELRYQVGAPMSGKSTLDKWLTEKYALFQDTPTAINEFEIHHVEWPIFEIGLKDVQVNYPKFNNLLSNKPDLAHYSPGVQVIAWGKKRNKKITGI</sequence>
<gene>
    <name evidence="1" type="ORF">ACFQHR_12570</name>
</gene>
<reference evidence="2" key="1">
    <citation type="journal article" date="2019" name="Int. J. Syst. Evol. Microbiol.">
        <title>The Global Catalogue of Microorganisms (GCM) 10K type strain sequencing project: providing services to taxonomists for standard genome sequencing and annotation.</title>
        <authorList>
            <consortium name="The Broad Institute Genomics Platform"/>
            <consortium name="The Broad Institute Genome Sequencing Center for Infectious Disease"/>
            <person name="Wu L."/>
            <person name="Ma J."/>
        </authorList>
    </citation>
    <scope>NUCLEOTIDE SEQUENCE [LARGE SCALE GENOMIC DNA]</scope>
    <source>
        <strain evidence="2">CGMCC 4.7393</strain>
    </source>
</reference>
<dbReference type="Pfam" id="PF09844">
    <property type="entry name" value="DUF2071"/>
    <property type="match status" value="1"/>
</dbReference>
<evidence type="ECO:0000313" key="1">
    <source>
        <dbReference type="EMBL" id="MFC6998464.1"/>
    </source>
</evidence>
<dbReference type="InterPro" id="IPR023375">
    <property type="entry name" value="ADC_dom_sf"/>
</dbReference>
<dbReference type="Gene3D" id="2.40.400.10">
    <property type="entry name" value="Acetoacetate decarboxylase-like"/>
    <property type="match status" value="1"/>
</dbReference>
<dbReference type="PANTHER" id="PTHR39186">
    <property type="entry name" value="DUF2071 FAMILY PROTEIN"/>
    <property type="match status" value="1"/>
</dbReference>